<proteinExistence type="predicted"/>
<accession>A0A4W4H075</accession>
<keyword evidence="2" id="KW-0812">Transmembrane</keyword>
<reference evidence="3" key="5">
    <citation type="submission" date="2025-09" db="UniProtKB">
        <authorList>
            <consortium name="Ensembl"/>
        </authorList>
    </citation>
    <scope>IDENTIFICATION</scope>
</reference>
<keyword evidence="2" id="KW-1133">Transmembrane helix</keyword>
<dbReference type="AlphaFoldDB" id="A0A4W4H075"/>
<reference evidence="4" key="2">
    <citation type="journal article" date="2017" name="Sci. Adv.">
        <title>A tail of two voltages: Proteomic comparison of the three electric organs of the electric eel.</title>
        <authorList>
            <person name="Traeger L.L."/>
            <person name="Sabat G."/>
            <person name="Barrett-Wilt G.A."/>
            <person name="Wells G.B."/>
            <person name="Sussman M.R."/>
        </authorList>
    </citation>
    <scope>NUCLEOTIDE SEQUENCE [LARGE SCALE GENOMIC DNA]</scope>
</reference>
<name>A0A4W4H075_ELEEL</name>
<reference evidence="4" key="1">
    <citation type="journal article" date="2014" name="Science">
        <title>Nonhuman genetics. Genomic basis for the convergent evolution of electric organs.</title>
        <authorList>
            <person name="Gallant J.R."/>
            <person name="Traeger L.L."/>
            <person name="Volkening J.D."/>
            <person name="Moffett H."/>
            <person name="Chen P.H."/>
            <person name="Novina C.D."/>
            <person name="Phillips G.N.Jr."/>
            <person name="Anand R."/>
            <person name="Wells G.B."/>
            <person name="Pinch M."/>
            <person name="Guth R."/>
            <person name="Unguez G.A."/>
            <person name="Albert J.S."/>
            <person name="Zakon H.H."/>
            <person name="Samanta M.P."/>
            <person name="Sussman M.R."/>
        </authorList>
    </citation>
    <scope>NUCLEOTIDE SEQUENCE [LARGE SCALE GENOMIC DNA]</scope>
</reference>
<keyword evidence="2" id="KW-0472">Membrane</keyword>
<dbReference type="Ensembl" id="ENSEEET00000043889.2">
    <property type="protein sequence ID" value="ENSEEEP00000043391.2"/>
    <property type="gene ID" value="ENSEEEG00000020501.2"/>
</dbReference>
<dbReference type="SUPFAM" id="SSF56854">
    <property type="entry name" value="Bcl-2 inhibitors of programmed cell death"/>
    <property type="match status" value="1"/>
</dbReference>
<protein>
    <submittedName>
        <fullName evidence="3">Uncharacterized protein</fullName>
    </submittedName>
</protein>
<feature type="transmembrane region" description="Helical" evidence="2">
    <location>
        <begin position="154"/>
        <end position="172"/>
    </location>
</feature>
<feature type="region of interest" description="Disordered" evidence="1">
    <location>
        <begin position="1"/>
        <end position="31"/>
    </location>
</feature>
<organism evidence="3 4">
    <name type="scientific">Electrophorus electricus</name>
    <name type="common">Electric eel</name>
    <name type="synonym">Gymnotus electricus</name>
    <dbReference type="NCBI Taxonomy" id="8005"/>
    <lineage>
        <taxon>Eukaryota</taxon>
        <taxon>Metazoa</taxon>
        <taxon>Chordata</taxon>
        <taxon>Craniata</taxon>
        <taxon>Vertebrata</taxon>
        <taxon>Euteleostomi</taxon>
        <taxon>Actinopterygii</taxon>
        <taxon>Neopterygii</taxon>
        <taxon>Teleostei</taxon>
        <taxon>Ostariophysi</taxon>
        <taxon>Gymnotiformes</taxon>
        <taxon>Gymnotoidei</taxon>
        <taxon>Gymnotidae</taxon>
        <taxon>Electrophorus</taxon>
    </lineage>
</organism>
<evidence type="ECO:0000256" key="1">
    <source>
        <dbReference type="SAM" id="MobiDB-lite"/>
    </source>
</evidence>
<dbReference type="Proteomes" id="UP000314983">
    <property type="component" value="Chromosome 6"/>
</dbReference>
<dbReference type="GO" id="GO:0042981">
    <property type="term" value="P:regulation of apoptotic process"/>
    <property type="evidence" value="ECO:0007669"/>
    <property type="project" value="InterPro"/>
</dbReference>
<evidence type="ECO:0000313" key="3">
    <source>
        <dbReference type="Ensembl" id="ENSEEEP00000043391.2"/>
    </source>
</evidence>
<evidence type="ECO:0000256" key="2">
    <source>
        <dbReference type="SAM" id="Phobius"/>
    </source>
</evidence>
<reference evidence="3" key="4">
    <citation type="submission" date="2025-08" db="UniProtKB">
        <authorList>
            <consortium name="Ensembl"/>
        </authorList>
    </citation>
    <scope>IDENTIFICATION</scope>
</reference>
<dbReference type="InterPro" id="IPR036834">
    <property type="entry name" value="Bcl-2-like_sf"/>
</dbReference>
<reference evidence="3" key="3">
    <citation type="submission" date="2020-05" db="EMBL/GenBank/DDBJ databases">
        <title>Electrophorus electricus (electric eel) genome, fEleEle1, primary haplotype.</title>
        <authorList>
            <person name="Myers G."/>
            <person name="Meyer A."/>
            <person name="Fedrigo O."/>
            <person name="Formenti G."/>
            <person name="Rhie A."/>
            <person name="Tracey A."/>
            <person name="Sims Y."/>
            <person name="Jarvis E.D."/>
        </authorList>
    </citation>
    <scope>NUCLEOTIDE SEQUENCE [LARGE SCALE GENOMIC DNA]</scope>
</reference>
<sequence length="175" mass="20188">MRYQTPPEGAVARRKTKNMDKGGTSEAEDTEEWETQSCCTILLRTYVLVQIAREHPNILLNAEVLGGYLNEGDGFLVNCAVTLLTEISNFDHNWGHVTAFHYFAYLLILNEVTGCHFERAKTVMFWASQIMRDKMLLRRWIKLAIDLLLSKTKYLAFFAAGVTVARFFLYWTKTH</sequence>
<keyword evidence="4" id="KW-1185">Reference proteome</keyword>
<evidence type="ECO:0000313" key="4">
    <source>
        <dbReference type="Proteomes" id="UP000314983"/>
    </source>
</evidence>